<gene>
    <name evidence="1" type="ORF">F5148DRAFT_961248</name>
</gene>
<feature type="non-terminal residue" evidence="1">
    <location>
        <position position="77"/>
    </location>
</feature>
<feature type="non-terminal residue" evidence="1">
    <location>
        <position position="1"/>
    </location>
</feature>
<comment type="caution">
    <text evidence="1">The sequence shown here is derived from an EMBL/GenBank/DDBJ whole genome shotgun (WGS) entry which is preliminary data.</text>
</comment>
<dbReference type="Proteomes" id="UP001207468">
    <property type="component" value="Unassembled WGS sequence"/>
</dbReference>
<reference evidence="1" key="1">
    <citation type="submission" date="2021-03" db="EMBL/GenBank/DDBJ databases">
        <title>Evolutionary priming and transition to the ectomycorrhizal habit in an iconic lineage of mushroom-forming fungi: is preadaptation a requirement?</title>
        <authorList>
            <consortium name="DOE Joint Genome Institute"/>
            <person name="Looney B.P."/>
            <person name="Miyauchi S."/>
            <person name="Morin E."/>
            <person name="Drula E."/>
            <person name="Courty P.E."/>
            <person name="Chicoki N."/>
            <person name="Fauchery L."/>
            <person name="Kohler A."/>
            <person name="Kuo A."/>
            <person name="LaButti K."/>
            <person name="Pangilinan J."/>
            <person name="Lipzen A."/>
            <person name="Riley R."/>
            <person name="Andreopoulos W."/>
            <person name="He G."/>
            <person name="Johnson J."/>
            <person name="Barry K.W."/>
            <person name="Grigoriev I.V."/>
            <person name="Nagy L."/>
            <person name="Hibbett D."/>
            <person name="Henrissat B."/>
            <person name="Matheny P.B."/>
            <person name="Labbe J."/>
            <person name="Martin A.F."/>
        </authorList>
    </citation>
    <scope>NUCLEOTIDE SEQUENCE</scope>
    <source>
        <strain evidence="1">BPL698</strain>
    </source>
</reference>
<evidence type="ECO:0000313" key="1">
    <source>
        <dbReference type="EMBL" id="KAI9511201.1"/>
    </source>
</evidence>
<sequence>GAIFWTIQLILQLIKSWHIKSTTCLSPYLIFLWGITSLPLGVYIIVQDLNIPLIMQPQLLGFFLLLSWGQCMCYSVR</sequence>
<proteinExistence type="predicted"/>
<organism evidence="1 2">
    <name type="scientific">Russula earlei</name>
    <dbReference type="NCBI Taxonomy" id="71964"/>
    <lineage>
        <taxon>Eukaryota</taxon>
        <taxon>Fungi</taxon>
        <taxon>Dikarya</taxon>
        <taxon>Basidiomycota</taxon>
        <taxon>Agaricomycotina</taxon>
        <taxon>Agaricomycetes</taxon>
        <taxon>Russulales</taxon>
        <taxon>Russulaceae</taxon>
        <taxon>Russula</taxon>
    </lineage>
</organism>
<accession>A0ACC0UIY6</accession>
<dbReference type="EMBL" id="JAGFNK010000025">
    <property type="protein sequence ID" value="KAI9511201.1"/>
    <property type="molecule type" value="Genomic_DNA"/>
</dbReference>
<evidence type="ECO:0000313" key="2">
    <source>
        <dbReference type="Proteomes" id="UP001207468"/>
    </source>
</evidence>
<name>A0ACC0UIY6_9AGAM</name>
<keyword evidence="2" id="KW-1185">Reference proteome</keyword>
<protein>
    <submittedName>
        <fullName evidence="1">Uncharacterized protein</fullName>
    </submittedName>
</protein>